<dbReference type="Gene3D" id="3.40.50.1000">
    <property type="entry name" value="HAD superfamily/HAD-like"/>
    <property type="match status" value="1"/>
</dbReference>
<dbReference type="SUPFAM" id="SSF56784">
    <property type="entry name" value="HAD-like"/>
    <property type="match status" value="1"/>
</dbReference>
<proteinExistence type="predicted"/>
<dbReference type="STRING" id="91626.A0A0C9M5Z1"/>
<dbReference type="Gene3D" id="1.10.150.240">
    <property type="entry name" value="Putative phosphatase, domain 2"/>
    <property type="match status" value="1"/>
</dbReference>
<evidence type="ECO:0000313" key="2">
    <source>
        <dbReference type="Proteomes" id="UP000053815"/>
    </source>
</evidence>
<dbReference type="SFLD" id="SFLDS00003">
    <property type="entry name" value="Haloacid_Dehalogenase"/>
    <property type="match status" value="1"/>
</dbReference>
<keyword evidence="2" id="KW-1185">Reference proteome</keyword>
<dbReference type="PANTHER" id="PTHR43481">
    <property type="entry name" value="FRUCTOSE-1-PHOSPHATE PHOSPHATASE"/>
    <property type="match status" value="1"/>
</dbReference>
<dbReference type="InterPro" id="IPR006439">
    <property type="entry name" value="HAD-SF_hydro_IA"/>
</dbReference>
<dbReference type="GO" id="GO:0050308">
    <property type="term" value="F:sugar-phosphatase activity"/>
    <property type="evidence" value="ECO:0007669"/>
    <property type="project" value="TreeGrafter"/>
</dbReference>
<dbReference type="InterPro" id="IPR051806">
    <property type="entry name" value="HAD-like_SPP"/>
</dbReference>
<dbReference type="InterPro" id="IPR036412">
    <property type="entry name" value="HAD-like_sf"/>
</dbReference>
<dbReference type="PANTHER" id="PTHR43481:SF4">
    <property type="entry name" value="GLYCEROL-1-PHOSPHATE PHOSPHOHYDROLASE 1-RELATED"/>
    <property type="match status" value="1"/>
</dbReference>
<dbReference type="EMBL" id="DF836304">
    <property type="protein sequence ID" value="GAN02034.1"/>
    <property type="molecule type" value="Genomic_DNA"/>
</dbReference>
<name>A0A0C9M5Z1_9FUNG</name>
<dbReference type="InterPro" id="IPR023214">
    <property type="entry name" value="HAD_sf"/>
</dbReference>
<accession>A0A0C9M5Z1</accession>
<dbReference type="NCBIfam" id="TIGR01509">
    <property type="entry name" value="HAD-SF-IA-v3"/>
    <property type="match status" value="1"/>
</dbReference>
<dbReference type="Proteomes" id="UP000053815">
    <property type="component" value="Unassembled WGS sequence"/>
</dbReference>
<gene>
    <name evidence="1" type="ORF">MAM1_0015c01473</name>
</gene>
<dbReference type="AlphaFoldDB" id="A0A0C9M5Z1"/>
<sequence length="225" mass="24641">MVTQTLKSTAFIFDLDGTLIDTTPQVVKFWTNIALENKLDPAQILETSHGRRTIETLQRWVPELATMEYVNDLEGRLALEKEGVVVLPGVMDLLQSMPAEDWTVNTAGTNLMATTRLTQFDIQVPKQMATGDMLTHGKPHPEGYLKAAAILGKEPKDCLVFEDAPSGVMAALAAGMQCIACTTTHTLDQLKEAGATVIVDRLDSVKVKRNEDGSYSTTVEDAYEL</sequence>
<evidence type="ECO:0000313" key="1">
    <source>
        <dbReference type="EMBL" id="GAN02034.1"/>
    </source>
</evidence>
<dbReference type="OrthoDB" id="40579at2759"/>
<dbReference type="Pfam" id="PF00702">
    <property type="entry name" value="Hydrolase"/>
    <property type="match status" value="1"/>
</dbReference>
<dbReference type="SFLD" id="SFLDG01129">
    <property type="entry name" value="C1.5:_HAD__Beta-PGM__Phosphata"/>
    <property type="match status" value="1"/>
</dbReference>
<organism evidence="1">
    <name type="scientific">Mucor ambiguus</name>
    <dbReference type="NCBI Taxonomy" id="91626"/>
    <lineage>
        <taxon>Eukaryota</taxon>
        <taxon>Fungi</taxon>
        <taxon>Fungi incertae sedis</taxon>
        <taxon>Mucoromycota</taxon>
        <taxon>Mucoromycotina</taxon>
        <taxon>Mucoromycetes</taxon>
        <taxon>Mucorales</taxon>
        <taxon>Mucorineae</taxon>
        <taxon>Mucoraceae</taxon>
        <taxon>Mucor</taxon>
    </lineage>
</organism>
<keyword evidence="1" id="KW-0378">Hydrolase</keyword>
<dbReference type="CDD" id="cd07527">
    <property type="entry name" value="HAD_ScGPP-like"/>
    <property type="match status" value="1"/>
</dbReference>
<reference evidence="1" key="1">
    <citation type="submission" date="2014-09" db="EMBL/GenBank/DDBJ databases">
        <title>Draft genome sequence of an oleaginous Mucoromycotina fungus Mucor ambiguus NBRC6742.</title>
        <authorList>
            <person name="Takeda I."/>
            <person name="Yamane N."/>
            <person name="Morita T."/>
            <person name="Tamano K."/>
            <person name="Machida M."/>
            <person name="Baker S."/>
            <person name="Koike H."/>
        </authorList>
    </citation>
    <scope>NUCLEOTIDE SEQUENCE</scope>
    <source>
        <strain evidence="1">NBRC 6742</strain>
    </source>
</reference>
<dbReference type="InterPro" id="IPR023198">
    <property type="entry name" value="PGP-like_dom2"/>
</dbReference>
<protein>
    <submittedName>
        <fullName evidence="1">HAD family hydrolase</fullName>
    </submittedName>
</protein>